<feature type="non-terminal residue" evidence="1">
    <location>
        <position position="130"/>
    </location>
</feature>
<dbReference type="EMBL" id="CAJVPQ010007506">
    <property type="protein sequence ID" value="CAG8697376.1"/>
    <property type="molecule type" value="Genomic_DNA"/>
</dbReference>
<evidence type="ECO:0000313" key="1">
    <source>
        <dbReference type="EMBL" id="CAG8697376.1"/>
    </source>
</evidence>
<keyword evidence="2" id="KW-1185">Reference proteome</keyword>
<proteinExistence type="predicted"/>
<dbReference type="Proteomes" id="UP000789570">
    <property type="component" value="Unassembled WGS sequence"/>
</dbReference>
<reference evidence="1" key="1">
    <citation type="submission" date="2021-06" db="EMBL/GenBank/DDBJ databases">
        <authorList>
            <person name="Kallberg Y."/>
            <person name="Tangrot J."/>
            <person name="Rosling A."/>
        </authorList>
    </citation>
    <scope>NUCLEOTIDE SEQUENCE</scope>
    <source>
        <strain evidence="1">UK204</strain>
    </source>
</reference>
<name>A0A9N9HN23_9GLOM</name>
<gene>
    <name evidence="1" type="ORF">FCALED_LOCUS13295</name>
</gene>
<sequence length="130" mass="15561">LDFIREDFQFTNMPYSTKHQKQSRKACKTKAIRNSKYTKRRKNQQQREAAKVTLKLHTFWEVKKPDEEIDKEVADEDNIEVDNDINEDSDDKVNEHLDDEVKDYNWHNKIPDALKNLKLDIKKEKVNSEV</sequence>
<evidence type="ECO:0000313" key="2">
    <source>
        <dbReference type="Proteomes" id="UP000789570"/>
    </source>
</evidence>
<dbReference type="AlphaFoldDB" id="A0A9N9HN23"/>
<comment type="caution">
    <text evidence="1">The sequence shown here is derived from an EMBL/GenBank/DDBJ whole genome shotgun (WGS) entry which is preliminary data.</text>
</comment>
<dbReference type="OrthoDB" id="2434281at2759"/>
<accession>A0A9N9HN23</accession>
<protein>
    <submittedName>
        <fullName evidence="1">16839_t:CDS:1</fullName>
    </submittedName>
</protein>
<organism evidence="1 2">
    <name type="scientific">Funneliformis caledonium</name>
    <dbReference type="NCBI Taxonomy" id="1117310"/>
    <lineage>
        <taxon>Eukaryota</taxon>
        <taxon>Fungi</taxon>
        <taxon>Fungi incertae sedis</taxon>
        <taxon>Mucoromycota</taxon>
        <taxon>Glomeromycotina</taxon>
        <taxon>Glomeromycetes</taxon>
        <taxon>Glomerales</taxon>
        <taxon>Glomeraceae</taxon>
        <taxon>Funneliformis</taxon>
    </lineage>
</organism>